<organism evidence="11 12">
    <name type="scientific">Corynebacterium glyciniphilum AJ 3170</name>
    <dbReference type="NCBI Taxonomy" id="1404245"/>
    <lineage>
        <taxon>Bacteria</taxon>
        <taxon>Bacillati</taxon>
        <taxon>Actinomycetota</taxon>
        <taxon>Actinomycetes</taxon>
        <taxon>Mycobacteriales</taxon>
        <taxon>Corynebacteriaceae</taxon>
        <taxon>Corynebacterium</taxon>
    </lineage>
</organism>
<sequence length="69" mass="7370">MPGATEWLIIALIIVLLFSAPKLPTMARSLGRSMRIFKSEMTEMKNDGTPAVSSAAPVSEPKVAPPSND</sequence>
<dbReference type="OrthoDB" id="5245163at2"/>
<evidence type="ECO:0000256" key="10">
    <source>
        <dbReference type="SAM" id="MobiDB-lite"/>
    </source>
</evidence>
<protein>
    <recommendedName>
        <fullName evidence="9">Sec-independent protein translocase protein TatA</fullName>
    </recommendedName>
</protein>
<dbReference type="InterPro" id="IPR006312">
    <property type="entry name" value="TatA/E"/>
</dbReference>
<evidence type="ECO:0000256" key="7">
    <source>
        <dbReference type="ARBA" id="ARBA00023010"/>
    </source>
</evidence>
<dbReference type="Proteomes" id="UP000023703">
    <property type="component" value="Chromosome"/>
</dbReference>
<proteinExistence type="inferred from homology"/>
<comment type="function">
    <text evidence="9">Part of the twin-arginine translocation (Tat) system that transports large folded proteins containing a characteristic twin-arginine motif in their signal peptide across membranes. TatA could form the protein-conducting channel of the Tat system.</text>
</comment>
<evidence type="ECO:0000313" key="11">
    <source>
        <dbReference type="EMBL" id="AHW64197.1"/>
    </source>
</evidence>
<dbReference type="AlphaFoldDB" id="X5DU33"/>
<dbReference type="InterPro" id="IPR003369">
    <property type="entry name" value="TatA/B/E"/>
</dbReference>
<keyword evidence="8 9" id="KW-0472">Membrane</keyword>
<keyword evidence="3 9" id="KW-1003">Cell membrane</keyword>
<dbReference type="eggNOG" id="COG1826">
    <property type="taxonomic scope" value="Bacteria"/>
</dbReference>
<dbReference type="STRING" id="1404245.CGLY_08760"/>
<dbReference type="Gene3D" id="1.20.5.3310">
    <property type="match status" value="1"/>
</dbReference>
<dbReference type="EMBL" id="CP006842">
    <property type="protein sequence ID" value="AHW64197.1"/>
    <property type="molecule type" value="Genomic_DNA"/>
</dbReference>
<dbReference type="PANTHER" id="PTHR42982:SF8">
    <property type="entry name" value="SEC-INDEPENDENT PROTEIN TRANSLOCASE PROTEIN TATA"/>
    <property type="match status" value="1"/>
</dbReference>
<evidence type="ECO:0000256" key="2">
    <source>
        <dbReference type="ARBA" id="ARBA00022448"/>
    </source>
</evidence>
<reference evidence="11 12" key="1">
    <citation type="journal article" date="2015" name="Int. J. Syst. Evol. Microbiol.">
        <title>Revisiting Corynebacterium glyciniphilum (ex Kubota et al., 1972) sp. nov., nom. rev., isolated from putrefied banana.</title>
        <authorList>
            <person name="Al-Dilaimi A."/>
            <person name="Bednarz H."/>
            <person name="Lomker A."/>
            <person name="Niehaus K."/>
            <person name="Kalinowski J."/>
            <person name="Ruckert C."/>
        </authorList>
    </citation>
    <scope>NUCLEOTIDE SEQUENCE [LARGE SCALE GENOMIC DNA]</scope>
    <source>
        <strain evidence="11">AJ 3170</strain>
    </source>
</reference>
<keyword evidence="2 9" id="KW-0813">Transport</keyword>
<evidence type="ECO:0000256" key="3">
    <source>
        <dbReference type="ARBA" id="ARBA00022475"/>
    </source>
</evidence>
<keyword evidence="6 9" id="KW-1133">Transmembrane helix</keyword>
<keyword evidence="5 9" id="KW-0653">Protein transport</keyword>
<dbReference type="KEGG" id="cgy:CGLY_08760"/>
<evidence type="ECO:0000256" key="4">
    <source>
        <dbReference type="ARBA" id="ARBA00022692"/>
    </source>
</evidence>
<evidence type="ECO:0000256" key="1">
    <source>
        <dbReference type="ARBA" id="ARBA00004162"/>
    </source>
</evidence>
<feature type="region of interest" description="Disordered" evidence="10">
    <location>
        <begin position="45"/>
        <end position="69"/>
    </location>
</feature>
<dbReference type="GO" id="GO:0033281">
    <property type="term" value="C:TAT protein transport complex"/>
    <property type="evidence" value="ECO:0007669"/>
    <property type="project" value="UniProtKB-UniRule"/>
</dbReference>
<dbReference type="GO" id="GO:0008320">
    <property type="term" value="F:protein transmembrane transporter activity"/>
    <property type="evidence" value="ECO:0007669"/>
    <property type="project" value="UniProtKB-UniRule"/>
</dbReference>
<keyword evidence="12" id="KW-1185">Reference proteome</keyword>
<comment type="subunit">
    <text evidence="9">The Tat system comprises two distinct complexes: a TatABC complex, containing multiple copies of TatA, TatB and TatC subunits, and a separate TatA complex, containing only TatA subunits. Substrates initially bind to the TatABC complex, which probably triggers association of the separate TatA complex to form the active translocon.</text>
</comment>
<dbReference type="HAMAP" id="MF_00236">
    <property type="entry name" value="TatA_E"/>
    <property type="match status" value="1"/>
</dbReference>
<keyword evidence="7 9" id="KW-0811">Translocation</keyword>
<comment type="similarity">
    <text evidence="9">Belongs to the TatA/E family.</text>
</comment>
<dbReference type="NCBIfam" id="NF001854">
    <property type="entry name" value="PRK00575.1"/>
    <property type="match status" value="1"/>
</dbReference>
<evidence type="ECO:0000256" key="6">
    <source>
        <dbReference type="ARBA" id="ARBA00022989"/>
    </source>
</evidence>
<dbReference type="Pfam" id="PF02416">
    <property type="entry name" value="TatA_B_E"/>
    <property type="match status" value="1"/>
</dbReference>
<gene>
    <name evidence="9" type="primary">tatA</name>
    <name evidence="11" type="ORF">CGLY_08760</name>
</gene>
<evidence type="ECO:0000256" key="9">
    <source>
        <dbReference type="HAMAP-Rule" id="MF_00236"/>
    </source>
</evidence>
<evidence type="ECO:0000313" key="12">
    <source>
        <dbReference type="Proteomes" id="UP000023703"/>
    </source>
</evidence>
<evidence type="ECO:0000256" key="8">
    <source>
        <dbReference type="ARBA" id="ARBA00023136"/>
    </source>
</evidence>
<dbReference type="PANTHER" id="PTHR42982">
    <property type="entry name" value="SEC-INDEPENDENT PROTEIN TRANSLOCASE PROTEIN TATA"/>
    <property type="match status" value="1"/>
</dbReference>
<keyword evidence="4 9" id="KW-0812">Transmembrane</keyword>
<dbReference type="NCBIfam" id="TIGR01411">
    <property type="entry name" value="tatAE"/>
    <property type="match status" value="1"/>
</dbReference>
<comment type="subcellular location">
    <subcellularLocation>
        <location evidence="1 9">Cell membrane</location>
        <topology evidence="1 9">Single-pass membrane protein</topology>
    </subcellularLocation>
</comment>
<dbReference type="HOGENOM" id="CLU_086034_4_2_11"/>
<dbReference type="RefSeq" id="WP_038548649.1">
    <property type="nucleotide sequence ID" value="NZ_CP006842.1"/>
</dbReference>
<evidence type="ECO:0000256" key="5">
    <source>
        <dbReference type="ARBA" id="ARBA00022927"/>
    </source>
</evidence>
<dbReference type="GO" id="GO:0043953">
    <property type="term" value="P:protein transport by the Tat complex"/>
    <property type="evidence" value="ECO:0007669"/>
    <property type="project" value="UniProtKB-UniRule"/>
</dbReference>
<accession>X5DU33</accession>
<name>X5DU33_9CORY</name>